<organism evidence="1 2">
    <name type="scientific">Niabella ginsengisoli</name>
    <dbReference type="NCBI Taxonomy" id="522298"/>
    <lineage>
        <taxon>Bacteria</taxon>
        <taxon>Pseudomonadati</taxon>
        <taxon>Bacteroidota</taxon>
        <taxon>Chitinophagia</taxon>
        <taxon>Chitinophagales</taxon>
        <taxon>Chitinophagaceae</taxon>
        <taxon>Niabella</taxon>
    </lineage>
</organism>
<evidence type="ECO:0000313" key="1">
    <source>
        <dbReference type="EMBL" id="MCH5599709.1"/>
    </source>
</evidence>
<dbReference type="EMBL" id="JAKWBL010000004">
    <property type="protein sequence ID" value="MCH5599709.1"/>
    <property type="molecule type" value="Genomic_DNA"/>
</dbReference>
<accession>A0ABS9SMX9</accession>
<reference evidence="1 2" key="1">
    <citation type="submission" date="2022-02" db="EMBL/GenBank/DDBJ databases">
        <authorList>
            <person name="Min J."/>
        </authorList>
    </citation>
    <scope>NUCLEOTIDE SEQUENCE [LARGE SCALE GENOMIC DNA]</scope>
    <source>
        <strain evidence="1 2">GR10-1</strain>
    </source>
</reference>
<comment type="caution">
    <text evidence="1">The sequence shown here is derived from an EMBL/GenBank/DDBJ whole genome shotgun (WGS) entry which is preliminary data.</text>
</comment>
<proteinExistence type="predicted"/>
<keyword evidence="2" id="KW-1185">Reference proteome</keyword>
<evidence type="ECO:0000313" key="2">
    <source>
        <dbReference type="Proteomes" id="UP001202248"/>
    </source>
</evidence>
<dbReference type="Proteomes" id="UP001202248">
    <property type="component" value="Unassembled WGS sequence"/>
</dbReference>
<gene>
    <name evidence="1" type="ORF">MKP09_18220</name>
</gene>
<dbReference type="RefSeq" id="WP_240831742.1">
    <property type="nucleotide sequence ID" value="NZ_JAKWBL010000004.1"/>
</dbReference>
<protein>
    <submittedName>
        <fullName evidence="1">Uncharacterized protein</fullName>
    </submittedName>
</protein>
<name>A0ABS9SMX9_9BACT</name>
<sequence length="72" mass="8395">MQIDIGFDQLLKIVKKLPSEQLKKLKAEMEKPKTVKHNTDLESLLLKGPVATKKQLETINKNRKAINQWREK</sequence>